<organism evidence="2 3">
    <name type="scientific">Aquimarina celericrescens</name>
    <dbReference type="NCBI Taxonomy" id="1964542"/>
    <lineage>
        <taxon>Bacteria</taxon>
        <taxon>Pseudomonadati</taxon>
        <taxon>Bacteroidota</taxon>
        <taxon>Flavobacteriia</taxon>
        <taxon>Flavobacteriales</taxon>
        <taxon>Flavobacteriaceae</taxon>
        <taxon>Aquimarina</taxon>
    </lineage>
</organism>
<feature type="chain" id="PRO_5047187592" description="Lipoprotein" evidence="1">
    <location>
        <begin position="20"/>
        <end position="131"/>
    </location>
</feature>
<name>A0ABW5AVY6_9FLAO</name>
<keyword evidence="1" id="KW-0732">Signal</keyword>
<reference evidence="3" key="1">
    <citation type="journal article" date="2019" name="Int. J. Syst. Evol. Microbiol.">
        <title>The Global Catalogue of Microorganisms (GCM) 10K type strain sequencing project: providing services to taxonomists for standard genome sequencing and annotation.</title>
        <authorList>
            <consortium name="The Broad Institute Genomics Platform"/>
            <consortium name="The Broad Institute Genome Sequencing Center for Infectious Disease"/>
            <person name="Wu L."/>
            <person name="Ma J."/>
        </authorList>
    </citation>
    <scope>NUCLEOTIDE SEQUENCE [LARGE SCALE GENOMIC DNA]</scope>
    <source>
        <strain evidence="3">DT92</strain>
    </source>
</reference>
<proteinExistence type="predicted"/>
<protein>
    <recommendedName>
        <fullName evidence="4">Lipoprotein</fullName>
    </recommendedName>
</protein>
<dbReference type="RefSeq" id="WP_378319854.1">
    <property type="nucleotide sequence ID" value="NZ_JBHUHY010000006.1"/>
</dbReference>
<gene>
    <name evidence="2" type="ORF">ACFSJT_08640</name>
</gene>
<sequence length="131" mass="15428">MRRIALFLMLIFLVSCARKVEPTIENINKIFASRDFTFEFHKKGGDCESLSFRNDYLVYKSDQPTIRREITYDEVLLINDFIQKIVNVHSGILDPETNSYYVIKNTAYKAIIVPEQEDYYFEALIKTLKLD</sequence>
<evidence type="ECO:0008006" key="4">
    <source>
        <dbReference type="Google" id="ProtNLM"/>
    </source>
</evidence>
<dbReference type="EMBL" id="JBHUHY010000006">
    <property type="protein sequence ID" value="MFD2186856.1"/>
    <property type="molecule type" value="Genomic_DNA"/>
</dbReference>
<dbReference type="PROSITE" id="PS51257">
    <property type="entry name" value="PROKAR_LIPOPROTEIN"/>
    <property type="match status" value="1"/>
</dbReference>
<accession>A0ABW5AVY6</accession>
<evidence type="ECO:0000313" key="3">
    <source>
        <dbReference type="Proteomes" id="UP001597344"/>
    </source>
</evidence>
<evidence type="ECO:0000256" key="1">
    <source>
        <dbReference type="SAM" id="SignalP"/>
    </source>
</evidence>
<feature type="signal peptide" evidence="1">
    <location>
        <begin position="1"/>
        <end position="19"/>
    </location>
</feature>
<evidence type="ECO:0000313" key="2">
    <source>
        <dbReference type="EMBL" id="MFD2186856.1"/>
    </source>
</evidence>
<dbReference type="Proteomes" id="UP001597344">
    <property type="component" value="Unassembled WGS sequence"/>
</dbReference>
<keyword evidence="3" id="KW-1185">Reference proteome</keyword>
<comment type="caution">
    <text evidence="2">The sequence shown here is derived from an EMBL/GenBank/DDBJ whole genome shotgun (WGS) entry which is preliminary data.</text>
</comment>